<dbReference type="NCBIfam" id="TIGR02181">
    <property type="entry name" value="GRX_bact"/>
    <property type="match status" value="1"/>
</dbReference>
<name>A0A017TBL6_9BACT</name>
<dbReference type="GO" id="GO:0005737">
    <property type="term" value="C:cytoplasm"/>
    <property type="evidence" value="ECO:0007669"/>
    <property type="project" value="TreeGrafter"/>
</dbReference>
<keyword evidence="4" id="KW-0963">Cytoplasm</keyword>
<dbReference type="PANTHER" id="PTHR45694">
    <property type="entry name" value="GLUTAREDOXIN 2"/>
    <property type="match status" value="1"/>
</dbReference>
<sequence>MEANVTIYTTGYCGFCTRAKSLLGQKGVRYTEVDVESREELRDWLRKASGQRTVPQVFINGKSVGGYSDIAALEKEGKLDGLLSQAPPADAPAMPR</sequence>
<proteinExistence type="inferred from homology"/>
<organism evidence="6 7">
    <name type="scientific">Chondromyces apiculatus DSM 436</name>
    <dbReference type="NCBI Taxonomy" id="1192034"/>
    <lineage>
        <taxon>Bacteria</taxon>
        <taxon>Pseudomonadati</taxon>
        <taxon>Myxococcota</taxon>
        <taxon>Polyangia</taxon>
        <taxon>Polyangiales</taxon>
        <taxon>Polyangiaceae</taxon>
        <taxon>Chondromyces</taxon>
    </lineage>
</organism>
<comment type="function">
    <text evidence="4">Has a glutathione-disulfide oxidoreductase activity in the presence of NADPH and glutathione reductase. Reduces low molecular weight disulfides and proteins.</text>
</comment>
<keyword evidence="7" id="KW-1185">Reference proteome</keyword>
<dbReference type="PROSITE" id="PS51354">
    <property type="entry name" value="GLUTAREDOXIN_2"/>
    <property type="match status" value="1"/>
</dbReference>
<dbReference type="InterPro" id="IPR011900">
    <property type="entry name" value="GRX_bact"/>
</dbReference>
<dbReference type="PANTHER" id="PTHR45694:SF18">
    <property type="entry name" value="GLUTAREDOXIN-1-RELATED"/>
    <property type="match status" value="1"/>
</dbReference>
<evidence type="ECO:0000256" key="2">
    <source>
        <dbReference type="ARBA" id="ARBA00022448"/>
    </source>
</evidence>
<accession>A0A017TBL6</accession>
<dbReference type="AlphaFoldDB" id="A0A017TBL6"/>
<dbReference type="EMBL" id="ASRX01000017">
    <property type="protein sequence ID" value="EYF06317.1"/>
    <property type="molecule type" value="Genomic_DNA"/>
</dbReference>
<dbReference type="CDD" id="cd03418">
    <property type="entry name" value="GRX_GRXb_1_3_like"/>
    <property type="match status" value="1"/>
</dbReference>
<comment type="caution">
    <text evidence="6">The sequence shown here is derived from an EMBL/GenBank/DDBJ whole genome shotgun (WGS) entry which is preliminary data.</text>
</comment>
<dbReference type="STRING" id="1192034.CAP_2195"/>
<evidence type="ECO:0000256" key="3">
    <source>
        <dbReference type="ARBA" id="ARBA00022982"/>
    </source>
</evidence>
<dbReference type="OrthoDB" id="9814618at2"/>
<evidence type="ECO:0000256" key="1">
    <source>
        <dbReference type="ARBA" id="ARBA00007787"/>
    </source>
</evidence>
<dbReference type="InterPro" id="IPR014025">
    <property type="entry name" value="Glutaredoxin_subgr"/>
</dbReference>
<protein>
    <recommendedName>
        <fullName evidence="4">Glutaredoxin</fullName>
    </recommendedName>
</protein>
<dbReference type="Proteomes" id="UP000019678">
    <property type="component" value="Unassembled WGS sequence"/>
</dbReference>
<evidence type="ECO:0000259" key="5">
    <source>
        <dbReference type="Pfam" id="PF00462"/>
    </source>
</evidence>
<dbReference type="Pfam" id="PF00462">
    <property type="entry name" value="Glutaredoxin"/>
    <property type="match status" value="1"/>
</dbReference>
<evidence type="ECO:0000256" key="4">
    <source>
        <dbReference type="RuleBase" id="RU364065"/>
    </source>
</evidence>
<evidence type="ECO:0000313" key="6">
    <source>
        <dbReference type="EMBL" id="EYF06317.1"/>
    </source>
</evidence>
<comment type="similarity">
    <text evidence="1 4">Belongs to the glutaredoxin family.</text>
</comment>
<dbReference type="SUPFAM" id="SSF52833">
    <property type="entry name" value="Thioredoxin-like"/>
    <property type="match status" value="1"/>
</dbReference>
<evidence type="ECO:0000313" key="7">
    <source>
        <dbReference type="Proteomes" id="UP000019678"/>
    </source>
</evidence>
<gene>
    <name evidence="6" type="ORF">CAP_2195</name>
</gene>
<keyword evidence="3 4" id="KW-0249">Electron transport</keyword>
<dbReference type="InterPro" id="IPR002109">
    <property type="entry name" value="Glutaredoxin"/>
</dbReference>
<dbReference type="Gene3D" id="3.40.30.10">
    <property type="entry name" value="Glutaredoxin"/>
    <property type="match status" value="1"/>
</dbReference>
<dbReference type="PRINTS" id="PR00160">
    <property type="entry name" value="GLUTAREDOXIN"/>
</dbReference>
<dbReference type="RefSeq" id="WP_044240493.1">
    <property type="nucleotide sequence ID" value="NZ_ASRX01000017.1"/>
</dbReference>
<dbReference type="GO" id="GO:0015038">
    <property type="term" value="F:glutathione disulfide oxidoreductase activity"/>
    <property type="evidence" value="ECO:0007669"/>
    <property type="project" value="UniProtKB-UniRule"/>
</dbReference>
<keyword evidence="4" id="KW-0676">Redox-active center</keyword>
<dbReference type="InterPro" id="IPR036249">
    <property type="entry name" value="Thioredoxin-like_sf"/>
</dbReference>
<feature type="domain" description="Glutaredoxin" evidence="5">
    <location>
        <begin position="5"/>
        <end position="64"/>
    </location>
</feature>
<reference evidence="6 7" key="1">
    <citation type="submission" date="2013-05" db="EMBL/GenBank/DDBJ databases">
        <title>Genome assembly of Chondromyces apiculatus DSM 436.</title>
        <authorList>
            <person name="Sharma G."/>
            <person name="Khatri I."/>
            <person name="Kaur C."/>
            <person name="Mayilraj S."/>
            <person name="Subramanian S."/>
        </authorList>
    </citation>
    <scope>NUCLEOTIDE SEQUENCE [LARGE SCALE GENOMIC DNA]</scope>
    <source>
        <strain evidence="6 7">DSM 436</strain>
    </source>
</reference>
<keyword evidence="2 4" id="KW-0813">Transport</keyword>
<dbReference type="GO" id="GO:0045454">
    <property type="term" value="P:cell redox homeostasis"/>
    <property type="evidence" value="ECO:0007669"/>
    <property type="project" value="InterPro"/>
</dbReference>
<dbReference type="GO" id="GO:0034599">
    <property type="term" value="P:cellular response to oxidative stress"/>
    <property type="evidence" value="ECO:0007669"/>
    <property type="project" value="TreeGrafter"/>
</dbReference>
<dbReference type="eggNOG" id="COG0695">
    <property type="taxonomic scope" value="Bacteria"/>
</dbReference>